<dbReference type="EMBL" id="CAEKKB010000006">
    <property type="protein sequence ID" value="CAB4313996.1"/>
    <property type="molecule type" value="Genomic_DNA"/>
</dbReference>
<proteinExistence type="predicted"/>
<dbReference type="Proteomes" id="UP000507245">
    <property type="component" value="Unassembled WGS sequence"/>
</dbReference>
<keyword evidence="5" id="KW-1185">Reference proteome</keyword>
<gene>
    <name evidence="2" type="ORF">CURHAP_LOCUS38209</name>
    <name evidence="3" type="ORF">ORAREDHAP_LOCUS37910</name>
</gene>
<name>A0A6J5V3I7_PRUAR</name>
<evidence type="ECO:0000256" key="1">
    <source>
        <dbReference type="SAM" id="MobiDB-lite"/>
    </source>
</evidence>
<dbReference type="Proteomes" id="UP000507222">
    <property type="component" value="Unassembled WGS sequence"/>
</dbReference>
<evidence type="ECO:0000313" key="3">
    <source>
        <dbReference type="EMBL" id="CAB4313996.1"/>
    </source>
</evidence>
<protein>
    <submittedName>
        <fullName evidence="2">Uncharacterized protein</fullName>
    </submittedName>
</protein>
<evidence type="ECO:0000313" key="5">
    <source>
        <dbReference type="Proteomes" id="UP000507245"/>
    </source>
</evidence>
<dbReference type="EMBL" id="CAEKDK010000006">
    <property type="protein sequence ID" value="CAB4283519.1"/>
    <property type="molecule type" value="Genomic_DNA"/>
</dbReference>
<reference evidence="5" key="1">
    <citation type="journal article" date="2020" name="Genome Biol.">
        <title>Gamete binning: chromosome-level and haplotype-resolved genome assembly enabled by high-throughput single-cell sequencing of gamete genomes.</title>
        <authorList>
            <person name="Campoy J.A."/>
            <person name="Sun H."/>
            <person name="Goel M."/>
            <person name="Jiao W.-B."/>
            <person name="Folz-Donahue K."/>
            <person name="Wang N."/>
            <person name="Rubio M."/>
            <person name="Liu C."/>
            <person name="Kukat C."/>
            <person name="Ruiz D."/>
            <person name="Huettel B."/>
            <person name="Schneeberger K."/>
        </authorList>
    </citation>
    <scope>NUCLEOTIDE SEQUENCE [LARGE SCALE GENOMIC DNA]</scope>
    <source>
        <strain evidence="5">cv. Rojo Pasion</strain>
    </source>
</reference>
<evidence type="ECO:0000313" key="2">
    <source>
        <dbReference type="EMBL" id="CAB4283519.1"/>
    </source>
</evidence>
<dbReference type="AlphaFoldDB" id="A0A6J5V3I7"/>
<accession>A0A6J5V3I7</accession>
<sequence length="69" mass="7539">MKQVAIHAKAKHFNSKGALSASPCPTTPMGQAPAPTYDRFSPHQTTNQVPYRTAPVVSETTSKVRRMLD</sequence>
<evidence type="ECO:0000313" key="4">
    <source>
        <dbReference type="Proteomes" id="UP000507222"/>
    </source>
</evidence>
<feature type="region of interest" description="Disordered" evidence="1">
    <location>
        <begin position="13"/>
        <end position="69"/>
    </location>
</feature>
<reference evidence="2 4" key="2">
    <citation type="submission" date="2020-05" db="EMBL/GenBank/DDBJ databases">
        <authorList>
            <person name="Campoy J."/>
            <person name="Schneeberger K."/>
            <person name="Spophaly S."/>
        </authorList>
    </citation>
    <scope>NUCLEOTIDE SEQUENCE [LARGE SCALE GENOMIC DNA]</scope>
    <source>
        <strain evidence="2">PruArmRojPasFocal</strain>
    </source>
</reference>
<organism evidence="2 4">
    <name type="scientific">Prunus armeniaca</name>
    <name type="common">Apricot</name>
    <name type="synonym">Armeniaca vulgaris</name>
    <dbReference type="NCBI Taxonomy" id="36596"/>
    <lineage>
        <taxon>Eukaryota</taxon>
        <taxon>Viridiplantae</taxon>
        <taxon>Streptophyta</taxon>
        <taxon>Embryophyta</taxon>
        <taxon>Tracheophyta</taxon>
        <taxon>Spermatophyta</taxon>
        <taxon>Magnoliopsida</taxon>
        <taxon>eudicotyledons</taxon>
        <taxon>Gunneridae</taxon>
        <taxon>Pentapetalae</taxon>
        <taxon>rosids</taxon>
        <taxon>fabids</taxon>
        <taxon>Rosales</taxon>
        <taxon>Rosaceae</taxon>
        <taxon>Amygdaloideae</taxon>
        <taxon>Amygdaleae</taxon>
        <taxon>Prunus</taxon>
    </lineage>
</organism>